<evidence type="ECO:0000256" key="1">
    <source>
        <dbReference type="ARBA" id="ARBA00022448"/>
    </source>
</evidence>
<sequence length="225" mass="24505">MILLENLSKSYEVAGETLTVLKNITLRIADGEFVSVMGPSGSGKSTLMHILGCLDLPTSGSYILDEEDVAKRSRRDLAEVRNTSIGFVFQNFHLLPRMSAVRNVELPMVYAGVRKAERRARARALLEQVGLADRIKHLPNELSGGQKQRVAIARALANQPRLLLADEPTGALDQTTGLEIMALFESLHQAGMTIVVITHDPDVAKQAGRIIRLVDGVIQGEEGGE</sequence>
<dbReference type="EMBL" id="JBHUCX010000018">
    <property type="protein sequence ID" value="MFD1674257.1"/>
    <property type="molecule type" value="Genomic_DNA"/>
</dbReference>
<dbReference type="InterPro" id="IPR015854">
    <property type="entry name" value="ABC_transpr_LolD-like"/>
</dbReference>
<keyword evidence="2" id="KW-0547">Nucleotide-binding</keyword>
<evidence type="ECO:0000256" key="2">
    <source>
        <dbReference type="ARBA" id="ARBA00022741"/>
    </source>
</evidence>
<dbReference type="InterPro" id="IPR017911">
    <property type="entry name" value="MacB-like_ATP-bd"/>
</dbReference>
<proteinExistence type="predicted"/>
<dbReference type="GO" id="GO:0005524">
    <property type="term" value="F:ATP binding"/>
    <property type="evidence" value="ECO:0007669"/>
    <property type="project" value="UniProtKB-KW"/>
</dbReference>
<dbReference type="Gene3D" id="3.40.50.300">
    <property type="entry name" value="P-loop containing nucleotide triphosphate hydrolases"/>
    <property type="match status" value="1"/>
</dbReference>
<protein>
    <submittedName>
        <fullName evidence="5">ABC transporter ATP-binding protein</fullName>
    </submittedName>
</protein>
<dbReference type="PANTHER" id="PTHR24220">
    <property type="entry name" value="IMPORT ATP-BINDING PROTEIN"/>
    <property type="match status" value="1"/>
</dbReference>
<dbReference type="SMART" id="SM00382">
    <property type="entry name" value="AAA"/>
    <property type="match status" value="1"/>
</dbReference>
<evidence type="ECO:0000313" key="6">
    <source>
        <dbReference type="Proteomes" id="UP001597079"/>
    </source>
</evidence>
<dbReference type="Pfam" id="PF00005">
    <property type="entry name" value="ABC_tran"/>
    <property type="match status" value="1"/>
</dbReference>
<keyword evidence="3 5" id="KW-0067">ATP-binding</keyword>
<dbReference type="PANTHER" id="PTHR24220:SF86">
    <property type="entry name" value="ABC TRANSPORTER ABCH.1"/>
    <property type="match status" value="1"/>
</dbReference>
<organism evidence="5 6">
    <name type="scientific">Alicyclobacillus fodiniaquatilis</name>
    <dbReference type="NCBI Taxonomy" id="1661150"/>
    <lineage>
        <taxon>Bacteria</taxon>
        <taxon>Bacillati</taxon>
        <taxon>Bacillota</taxon>
        <taxon>Bacilli</taxon>
        <taxon>Bacillales</taxon>
        <taxon>Alicyclobacillaceae</taxon>
        <taxon>Alicyclobacillus</taxon>
    </lineage>
</organism>
<comment type="caution">
    <text evidence="5">The sequence shown here is derived from an EMBL/GenBank/DDBJ whole genome shotgun (WGS) entry which is preliminary data.</text>
</comment>
<dbReference type="PROSITE" id="PS00211">
    <property type="entry name" value="ABC_TRANSPORTER_1"/>
    <property type="match status" value="1"/>
</dbReference>
<dbReference type="Proteomes" id="UP001597079">
    <property type="component" value="Unassembled WGS sequence"/>
</dbReference>
<dbReference type="InterPro" id="IPR003439">
    <property type="entry name" value="ABC_transporter-like_ATP-bd"/>
</dbReference>
<name>A0ABW4JGS8_9BACL</name>
<accession>A0ABW4JGS8</accession>
<reference evidence="6" key="1">
    <citation type="journal article" date="2019" name="Int. J. Syst. Evol. Microbiol.">
        <title>The Global Catalogue of Microorganisms (GCM) 10K type strain sequencing project: providing services to taxonomists for standard genome sequencing and annotation.</title>
        <authorList>
            <consortium name="The Broad Institute Genomics Platform"/>
            <consortium name="The Broad Institute Genome Sequencing Center for Infectious Disease"/>
            <person name="Wu L."/>
            <person name="Ma J."/>
        </authorList>
    </citation>
    <scope>NUCLEOTIDE SEQUENCE [LARGE SCALE GENOMIC DNA]</scope>
    <source>
        <strain evidence="6">CGMCC 1.12286</strain>
    </source>
</reference>
<dbReference type="RefSeq" id="WP_377942125.1">
    <property type="nucleotide sequence ID" value="NZ_JBHUCX010000018.1"/>
</dbReference>
<dbReference type="PROSITE" id="PS50893">
    <property type="entry name" value="ABC_TRANSPORTER_2"/>
    <property type="match status" value="1"/>
</dbReference>
<dbReference type="InterPro" id="IPR003593">
    <property type="entry name" value="AAA+_ATPase"/>
</dbReference>
<keyword evidence="1" id="KW-0813">Transport</keyword>
<feature type="domain" description="ABC transporter" evidence="4">
    <location>
        <begin position="2"/>
        <end position="225"/>
    </location>
</feature>
<keyword evidence="6" id="KW-1185">Reference proteome</keyword>
<dbReference type="SUPFAM" id="SSF52540">
    <property type="entry name" value="P-loop containing nucleoside triphosphate hydrolases"/>
    <property type="match status" value="1"/>
</dbReference>
<gene>
    <name evidence="5" type="ORF">ACFSB2_05955</name>
</gene>
<evidence type="ECO:0000256" key="3">
    <source>
        <dbReference type="ARBA" id="ARBA00022840"/>
    </source>
</evidence>
<evidence type="ECO:0000313" key="5">
    <source>
        <dbReference type="EMBL" id="MFD1674257.1"/>
    </source>
</evidence>
<evidence type="ECO:0000259" key="4">
    <source>
        <dbReference type="PROSITE" id="PS50893"/>
    </source>
</evidence>
<dbReference type="CDD" id="cd03255">
    <property type="entry name" value="ABC_MJ0796_LolCDE_FtsE"/>
    <property type="match status" value="1"/>
</dbReference>
<dbReference type="InterPro" id="IPR027417">
    <property type="entry name" value="P-loop_NTPase"/>
</dbReference>
<dbReference type="InterPro" id="IPR017871">
    <property type="entry name" value="ABC_transporter-like_CS"/>
</dbReference>